<dbReference type="InterPro" id="IPR013149">
    <property type="entry name" value="ADH-like_C"/>
</dbReference>
<evidence type="ECO:0000256" key="1">
    <source>
        <dbReference type="ARBA" id="ARBA00023002"/>
    </source>
</evidence>
<keyword evidence="1" id="KW-0560">Oxidoreductase</keyword>
<dbReference type="GO" id="GO:0016628">
    <property type="term" value="F:oxidoreductase activity, acting on the CH-CH group of donors, NAD or NADP as acceptor"/>
    <property type="evidence" value="ECO:0007669"/>
    <property type="project" value="InterPro"/>
</dbReference>
<organism evidence="4 5">
    <name type="scientific">Filobasidium floriforme</name>
    <dbReference type="NCBI Taxonomy" id="5210"/>
    <lineage>
        <taxon>Eukaryota</taxon>
        <taxon>Fungi</taxon>
        <taxon>Dikarya</taxon>
        <taxon>Basidiomycota</taxon>
        <taxon>Agaricomycotina</taxon>
        <taxon>Tremellomycetes</taxon>
        <taxon>Filobasidiales</taxon>
        <taxon>Filobasidiaceae</taxon>
        <taxon>Filobasidium</taxon>
    </lineage>
</organism>
<keyword evidence="5" id="KW-1185">Reference proteome</keyword>
<dbReference type="AlphaFoldDB" id="A0A8K0JMW5"/>
<dbReference type="InterPro" id="IPR045010">
    <property type="entry name" value="MDR_fam"/>
</dbReference>
<dbReference type="PANTHER" id="PTHR43205">
    <property type="entry name" value="PROSTAGLANDIN REDUCTASE"/>
    <property type="match status" value="1"/>
</dbReference>
<accession>A0A8K0JMW5</accession>
<evidence type="ECO:0000313" key="5">
    <source>
        <dbReference type="Proteomes" id="UP000812966"/>
    </source>
</evidence>
<comment type="caution">
    <text evidence="4">The sequence shown here is derived from an EMBL/GenBank/DDBJ whole genome shotgun (WGS) entry which is preliminary data.</text>
</comment>
<dbReference type="FunFam" id="3.40.50.720:FF:000121">
    <property type="entry name" value="Prostaglandin reductase 2"/>
    <property type="match status" value="1"/>
</dbReference>
<evidence type="ECO:0000313" key="4">
    <source>
        <dbReference type="EMBL" id="KAG7549037.1"/>
    </source>
</evidence>
<feature type="compositionally biased region" description="Polar residues" evidence="2">
    <location>
        <begin position="1"/>
        <end position="10"/>
    </location>
</feature>
<feature type="compositionally biased region" description="Basic and acidic residues" evidence="2">
    <location>
        <begin position="17"/>
        <end position="33"/>
    </location>
</feature>
<dbReference type="Pfam" id="PF16884">
    <property type="entry name" value="ADH_N_2"/>
    <property type="match status" value="1"/>
</dbReference>
<dbReference type="PANTHER" id="PTHR43205:SF42">
    <property type="entry name" value="ALCOHOL DEHYDROGENASE, ZINC-CONTAINING (AFU_ORTHOLOGUE AFUA_7G04530)"/>
    <property type="match status" value="1"/>
</dbReference>
<dbReference type="CDD" id="cd05288">
    <property type="entry name" value="PGDH"/>
    <property type="match status" value="1"/>
</dbReference>
<evidence type="ECO:0000259" key="3">
    <source>
        <dbReference type="SMART" id="SM00829"/>
    </source>
</evidence>
<protein>
    <recommendedName>
        <fullName evidence="3">Enoyl reductase (ER) domain-containing protein</fullName>
    </recommendedName>
</protein>
<dbReference type="SUPFAM" id="SSF50129">
    <property type="entry name" value="GroES-like"/>
    <property type="match status" value="1"/>
</dbReference>
<reference evidence="4" key="1">
    <citation type="submission" date="2020-04" db="EMBL/GenBank/DDBJ databases">
        <title>Analysis of mating type loci in Filobasidium floriforme.</title>
        <authorList>
            <person name="Nowrousian M."/>
        </authorList>
    </citation>
    <scope>NUCLEOTIDE SEQUENCE</scope>
    <source>
        <strain evidence="4">CBS 6242</strain>
    </source>
</reference>
<name>A0A8K0JMW5_9TREE</name>
<evidence type="ECO:0000256" key="2">
    <source>
        <dbReference type="SAM" id="MobiDB-lite"/>
    </source>
</evidence>
<proteinExistence type="predicted"/>
<dbReference type="Gene3D" id="3.90.180.10">
    <property type="entry name" value="Medium-chain alcohol dehydrogenases, catalytic domain"/>
    <property type="match status" value="1"/>
</dbReference>
<sequence length="375" mass="41542">MSSKTNTRIVLQSRPKGPIEPDTFKTDKSERVPTEKDLKDGEVVVRVMWISLDASMTTWLKEFRNYLPPVKLGAVMRASAVGKIVASKCPNRKVGQSVEGTFGWQEYWTGPSKHTEALKAFEGSTERDYVGPLGTSGLTAYFGLKDIGKIKNGDTVVISGAAGSVGIIVTQLALLLNPKGRVITTAGSPAKCKQLKEMGCHAAINYKDKDWRKQLGAAMKDEDKSGKKGNGWADVYFDNVGGEMLDFMLGRLNEFARIVMCGAISDYNSAQPYPIRNYQALISTKSTMQGFIVFQFAERYDEGREYLSKLLKDGKLKYEWTVVGDGKDKLKSVEACVDGLQGLYEGRNVGKTVVKVWDGNMFEYQNDSKKRDSKL</sequence>
<dbReference type="Proteomes" id="UP000812966">
    <property type="component" value="Unassembled WGS sequence"/>
</dbReference>
<dbReference type="SUPFAM" id="SSF51735">
    <property type="entry name" value="NAD(P)-binding Rossmann-fold domains"/>
    <property type="match status" value="1"/>
</dbReference>
<dbReference type="EMBL" id="JABELV010000054">
    <property type="protein sequence ID" value="KAG7549037.1"/>
    <property type="molecule type" value="Genomic_DNA"/>
</dbReference>
<dbReference type="SMART" id="SM00829">
    <property type="entry name" value="PKS_ER"/>
    <property type="match status" value="1"/>
</dbReference>
<feature type="region of interest" description="Disordered" evidence="2">
    <location>
        <begin position="1"/>
        <end position="33"/>
    </location>
</feature>
<feature type="domain" description="Enoyl reductase (ER)" evidence="3">
    <location>
        <begin position="17"/>
        <end position="354"/>
    </location>
</feature>
<dbReference type="InterPro" id="IPR041694">
    <property type="entry name" value="ADH_N_2"/>
</dbReference>
<dbReference type="Gene3D" id="3.40.50.720">
    <property type="entry name" value="NAD(P)-binding Rossmann-like Domain"/>
    <property type="match status" value="1"/>
</dbReference>
<dbReference type="Pfam" id="PF00107">
    <property type="entry name" value="ADH_zinc_N"/>
    <property type="match status" value="1"/>
</dbReference>
<dbReference type="InterPro" id="IPR036291">
    <property type="entry name" value="NAD(P)-bd_dom_sf"/>
</dbReference>
<dbReference type="InterPro" id="IPR020843">
    <property type="entry name" value="ER"/>
</dbReference>
<dbReference type="InterPro" id="IPR011032">
    <property type="entry name" value="GroES-like_sf"/>
</dbReference>
<gene>
    <name evidence="4" type="ORF">FFLO_03073</name>
</gene>